<evidence type="ECO:0000256" key="10">
    <source>
        <dbReference type="ARBA" id="ARBA00023315"/>
    </source>
</evidence>
<dbReference type="Gene3D" id="2.60.40.3780">
    <property type="match status" value="1"/>
</dbReference>
<dbReference type="Gene3D" id="2.40.440.10">
    <property type="entry name" value="L,D-transpeptidase catalytic domain-like"/>
    <property type="match status" value="1"/>
</dbReference>
<accession>A0A285UYG8</accession>
<evidence type="ECO:0000256" key="7">
    <source>
        <dbReference type="ARBA" id="ARBA00023136"/>
    </source>
</evidence>
<keyword evidence="6 13" id="KW-0573">Peptidoglycan synthesis</keyword>
<evidence type="ECO:0000256" key="11">
    <source>
        <dbReference type="ARBA" id="ARBA00023316"/>
    </source>
</evidence>
<sequence>MRRAAAVVAVGALVFLAGCSGDDEGGGSGGSSGSASGAAPAQLTLAPADGAADVSPVTPLEISVTDGELADVTVVDAAGSPVEGESAEVPGDPATEVWTAATPLAYGTTYTLTATATNADDEEAEESTTFTTVSPATLSTPSVGPLGGTTVGVGMPIRVYFDDPVADKAAVESRLVVTSSTPTDGVWNWLTDSEVHFRPSQYWPADTEVTLDARLYGVDFGDGVWGEKDRTVEFSIGDRHVSIADAGTHTLDVYDGDQLVQSWPMSAGGPDFPSRNGPHVVTELNRDRVMDSSTFGVPVDSPNGYRTPVEYAVRLSNNGEFVHAAPWSVAQQGNTNVSHGCINLSTERAAWFFGFSQPGDVVEIKNSIGPTLSSADGDIYDWAIPWDEWQAGSALK</sequence>
<dbReference type="Proteomes" id="UP000219435">
    <property type="component" value="Unassembled WGS sequence"/>
</dbReference>
<feature type="domain" description="L,D-TPase catalytic" evidence="14">
    <location>
        <begin position="240"/>
        <end position="365"/>
    </location>
</feature>
<evidence type="ECO:0000313" key="15">
    <source>
        <dbReference type="EMBL" id="SOC46408.1"/>
    </source>
</evidence>
<dbReference type="EMBL" id="OBQI01000001">
    <property type="protein sequence ID" value="SOC46408.1"/>
    <property type="molecule type" value="Genomic_DNA"/>
</dbReference>
<gene>
    <name evidence="15" type="ORF">SAMN05660748_0215</name>
</gene>
<evidence type="ECO:0000256" key="1">
    <source>
        <dbReference type="ARBA" id="ARBA00004752"/>
    </source>
</evidence>
<evidence type="ECO:0000259" key="14">
    <source>
        <dbReference type="PROSITE" id="PS52029"/>
    </source>
</evidence>
<dbReference type="GO" id="GO:0071972">
    <property type="term" value="F:peptidoglycan L,D-transpeptidase activity"/>
    <property type="evidence" value="ECO:0007669"/>
    <property type="project" value="TreeGrafter"/>
</dbReference>
<keyword evidence="10" id="KW-0012">Acyltransferase</keyword>
<dbReference type="InterPro" id="IPR005490">
    <property type="entry name" value="LD_TPept_cat_dom"/>
</dbReference>
<dbReference type="CDD" id="cd13432">
    <property type="entry name" value="LDT_IgD_like_2"/>
    <property type="match status" value="1"/>
</dbReference>
<dbReference type="GO" id="GO:0016746">
    <property type="term" value="F:acyltransferase activity"/>
    <property type="evidence" value="ECO:0007669"/>
    <property type="project" value="UniProtKB-KW"/>
</dbReference>
<dbReference type="GO" id="GO:0071555">
    <property type="term" value="P:cell wall organization"/>
    <property type="evidence" value="ECO:0007669"/>
    <property type="project" value="UniProtKB-UniRule"/>
</dbReference>
<evidence type="ECO:0000256" key="2">
    <source>
        <dbReference type="ARBA" id="ARBA00022475"/>
    </source>
</evidence>
<keyword evidence="3" id="KW-0808">Transferase</keyword>
<dbReference type="AlphaFoldDB" id="A0A285UYG8"/>
<comment type="pathway">
    <text evidence="1 13">Cell wall biogenesis; peptidoglycan biosynthesis.</text>
</comment>
<dbReference type="InterPro" id="IPR038063">
    <property type="entry name" value="Transpep_catalytic_dom"/>
</dbReference>
<evidence type="ECO:0000256" key="8">
    <source>
        <dbReference type="ARBA" id="ARBA00023139"/>
    </source>
</evidence>
<evidence type="ECO:0000256" key="9">
    <source>
        <dbReference type="ARBA" id="ARBA00023288"/>
    </source>
</evidence>
<name>A0A285UYG8_9ACTN</name>
<dbReference type="Pfam" id="PF17964">
    <property type="entry name" value="Big_10"/>
    <property type="match status" value="1"/>
</dbReference>
<keyword evidence="16" id="KW-1185">Reference proteome</keyword>
<dbReference type="CDD" id="cd16913">
    <property type="entry name" value="YkuD_like"/>
    <property type="match status" value="1"/>
</dbReference>
<evidence type="ECO:0000256" key="3">
    <source>
        <dbReference type="ARBA" id="ARBA00022679"/>
    </source>
</evidence>
<feature type="active site" description="Nucleophile" evidence="13">
    <location>
        <position position="341"/>
    </location>
</feature>
<dbReference type="Pfam" id="PF03734">
    <property type="entry name" value="YkuD"/>
    <property type="match status" value="1"/>
</dbReference>
<dbReference type="GO" id="GO:0005576">
    <property type="term" value="C:extracellular region"/>
    <property type="evidence" value="ECO:0007669"/>
    <property type="project" value="TreeGrafter"/>
</dbReference>
<reference evidence="16" key="1">
    <citation type="submission" date="2017-08" db="EMBL/GenBank/DDBJ databases">
        <authorList>
            <person name="Varghese N."/>
            <person name="Submissions S."/>
        </authorList>
    </citation>
    <scope>NUCLEOTIDE SEQUENCE [LARGE SCALE GENOMIC DNA]</scope>
    <source>
        <strain evidence="16">DSM 4725</strain>
    </source>
</reference>
<organism evidence="15 16">
    <name type="scientific">Blastococcus aggregatus</name>
    <dbReference type="NCBI Taxonomy" id="38502"/>
    <lineage>
        <taxon>Bacteria</taxon>
        <taxon>Bacillati</taxon>
        <taxon>Actinomycetota</taxon>
        <taxon>Actinomycetes</taxon>
        <taxon>Geodermatophilales</taxon>
        <taxon>Geodermatophilaceae</taxon>
        <taxon>Blastococcus</taxon>
    </lineage>
</organism>
<dbReference type="PANTHER" id="PTHR30582:SF2">
    <property type="entry name" value="L,D-TRANSPEPTIDASE YCIB-RELATED"/>
    <property type="match status" value="1"/>
</dbReference>
<keyword evidence="8" id="KW-0564">Palmitate</keyword>
<protein>
    <submittedName>
        <fullName evidence="15">Peptidoglycan transpeptidase, ErfK-YbiS-YhnG family</fullName>
    </submittedName>
</protein>
<evidence type="ECO:0000256" key="4">
    <source>
        <dbReference type="ARBA" id="ARBA00022729"/>
    </source>
</evidence>
<keyword evidence="2" id="KW-1003">Cell membrane</keyword>
<evidence type="ECO:0000256" key="12">
    <source>
        <dbReference type="ARBA" id="ARBA00060592"/>
    </source>
</evidence>
<keyword evidence="9" id="KW-0449">Lipoprotein</keyword>
<dbReference type="PROSITE" id="PS52029">
    <property type="entry name" value="LD_TPASE"/>
    <property type="match status" value="1"/>
</dbReference>
<evidence type="ECO:0000313" key="16">
    <source>
        <dbReference type="Proteomes" id="UP000219435"/>
    </source>
</evidence>
<dbReference type="UniPathway" id="UPA00219"/>
<proteinExistence type="predicted"/>
<evidence type="ECO:0000256" key="13">
    <source>
        <dbReference type="PROSITE-ProRule" id="PRU01373"/>
    </source>
</evidence>
<dbReference type="GO" id="GO:0018104">
    <property type="term" value="P:peptidoglycan-protein cross-linking"/>
    <property type="evidence" value="ECO:0007669"/>
    <property type="project" value="TreeGrafter"/>
</dbReference>
<dbReference type="GO" id="GO:0008360">
    <property type="term" value="P:regulation of cell shape"/>
    <property type="evidence" value="ECO:0007669"/>
    <property type="project" value="UniProtKB-UniRule"/>
</dbReference>
<dbReference type="PROSITE" id="PS51257">
    <property type="entry name" value="PROKAR_LIPOPROTEIN"/>
    <property type="match status" value="1"/>
</dbReference>
<dbReference type="InterPro" id="IPR050979">
    <property type="entry name" value="LD-transpeptidase"/>
</dbReference>
<comment type="pathway">
    <text evidence="12">Glycan biosynthesis.</text>
</comment>
<feature type="active site" description="Proton donor/acceptor" evidence="13">
    <location>
        <position position="323"/>
    </location>
</feature>
<keyword evidence="11 13" id="KW-0961">Cell wall biogenesis/degradation</keyword>
<dbReference type="Gene3D" id="2.60.40.3710">
    <property type="match status" value="1"/>
</dbReference>
<evidence type="ECO:0000256" key="5">
    <source>
        <dbReference type="ARBA" id="ARBA00022960"/>
    </source>
</evidence>
<keyword evidence="5 13" id="KW-0133">Cell shape</keyword>
<dbReference type="FunFam" id="2.40.440.10:FF:000005">
    <property type="entry name" value="L,D-transpeptidase 2"/>
    <property type="match status" value="1"/>
</dbReference>
<dbReference type="SUPFAM" id="SSF141523">
    <property type="entry name" value="L,D-transpeptidase catalytic domain-like"/>
    <property type="match status" value="1"/>
</dbReference>
<keyword evidence="7" id="KW-0472">Membrane</keyword>
<dbReference type="OrthoDB" id="5242354at2"/>
<keyword evidence="4" id="KW-0732">Signal</keyword>
<dbReference type="InterPro" id="IPR041280">
    <property type="entry name" value="Big_10"/>
</dbReference>
<dbReference type="PANTHER" id="PTHR30582">
    <property type="entry name" value="L,D-TRANSPEPTIDASE"/>
    <property type="match status" value="1"/>
</dbReference>
<evidence type="ECO:0000256" key="6">
    <source>
        <dbReference type="ARBA" id="ARBA00022984"/>
    </source>
</evidence>